<evidence type="ECO:0000256" key="2">
    <source>
        <dbReference type="SAM" id="MobiDB-lite"/>
    </source>
</evidence>
<dbReference type="PANTHER" id="PTHR38407">
    <property type="entry name" value="PROTEIN IVY1"/>
    <property type="match status" value="1"/>
</dbReference>
<evidence type="ECO:0000259" key="3">
    <source>
        <dbReference type="Pfam" id="PF08397"/>
    </source>
</evidence>
<dbReference type="InterPro" id="IPR013606">
    <property type="entry name" value="I-BAR_dom"/>
</dbReference>
<feature type="coiled-coil region" evidence="1">
    <location>
        <begin position="178"/>
        <end position="230"/>
    </location>
</feature>
<evidence type="ECO:0000313" key="5">
    <source>
        <dbReference type="Proteomes" id="UP000646827"/>
    </source>
</evidence>
<keyword evidence="1" id="KW-0175">Coiled coil</keyword>
<dbReference type="Gene3D" id="1.20.1270.60">
    <property type="entry name" value="Arfaptin homology (AH) domain/BAR domain"/>
    <property type="match status" value="1"/>
</dbReference>
<dbReference type="GO" id="GO:0005543">
    <property type="term" value="F:phospholipid binding"/>
    <property type="evidence" value="ECO:0007669"/>
    <property type="project" value="InterPro"/>
</dbReference>
<dbReference type="GO" id="GO:0000329">
    <property type="term" value="C:fungal-type vacuole membrane"/>
    <property type="evidence" value="ECO:0007669"/>
    <property type="project" value="InterPro"/>
</dbReference>
<accession>A0A8H7RXF0</accession>
<sequence length="492" mass="55775">MAYSSPNLDPYHGSLLPPNSFYNTTDSNFTTNGNIRRAMSVMSSSSYQYTVNEDNNDDQDDNNSIQSAPSPPDTELHLSKQDLASSIESYDNLLKAAQVYQDTMKQLSSAAAGFGYALERVARGRGASEAGQGLQAAAGLQFLISNHQQILSDMFNKSLEVPLKENLDHHRKTVEQSQENYEAALKLMSKKIRDTEARNIKNGQKGQRDIRQFRKALQDLTKQVDELDRIKTGYHRHMAEVERRNHYLILSKTATIVRAQVDIYERISNKGLADPMLEQMMHQNPDPFCAYSSPTDESTEIFTVLPSVSLIDYPPQTPLTAFDADDYGFLPSGAITPIPQDHDNEQLLWQQQKQVQSPTSTQHSLTSSPHHHTHHHSSIEEEKQQKHHQKSELSITTTTITINEKGEELTKEKSKIVNTRQQQQQQQQQDDDDDRSSTISSGDESTQTQQMRKETSVGGPHHTYHHHHHHNVHDSLQQQQQQQHNLPSLKTT</sequence>
<feature type="domain" description="IMD" evidence="3">
    <location>
        <begin position="89"/>
        <end position="266"/>
    </location>
</feature>
<dbReference type="InterPro" id="IPR037470">
    <property type="entry name" value="IVY1"/>
</dbReference>
<dbReference type="GO" id="GO:0042144">
    <property type="term" value="P:vacuole fusion, non-autophagic"/>
    <property type="evidence" value="ECO:0007669"/>
    <property type="project" value="InterPro"/>
</dbReference>
<gene>
    <name evidence="4" type="ORF">INT45_013913</name>
</gene>
<feature type="compositionally biased region" description="Basic and acidic residues" evidence="2">
    <location>
        <begin position="404"/>
        <end position="415"/>
    </location>
</feature>
<reference evidence="4 5" key="1">
    <citation type="submission" date="2020-12" db="EMBL/GenBank/DDBJ databases">
        <title>Metabolic potential, ecology and presence of endohyphal bacteria is reflected in genomic diversity of Mucoromycotina.</title>
        <authorList>
            <person name="Muszewska A."/>
            <person name="Okrasinska A."/>
            <person name="Steczkiewicz K."/>
            <person name="Drgas O."/>
            <person name="Orlowska M."/>
            <person name="Perlinska-Lenart U."/>
            <person name="Aleksandrzak-Piekarczyk T."/>
            <person name="Szatraj K."/>
            <person name="Zielenkiewicz U."/>
            <person name="Pilsyk S."/>
            <person name="Malc E."/>
            <person name="Mieczkowski P."/>
            <person name="Kruszewska J.S."/>
            <person name="Biernat P."/>
            <person name="Pawlowska J."/>
        </authorList>
    </citation>
    <scope>NUCLEOTIDE SEQUENCE [LARGE SCALE GENOMIC DNA]</scope>
    <source>
        <strain evidence="4 5">CBS 142.35</strain>
    </source>
</reference>
<feature type="compositionally biased region" description="Low complexity" evidence="2">
    <location>
        <begin position="350"/>
        <end position="368"/>
    </location>
</feature>
<organism evidence="4 5">
    <name type="scientific">Circinella minor</name>
    <dbReference type="NCBI Taxonomy" id="1195481"/>
    <lineage>
        <taxon>Eukaryota</taxon>
        <taxon>Fungi</taxon>
        <taxon>Fungi incertae sedis</taxon>
        <taxon>Mucoromycota</taxon>
        <taxon>Mucoromycotina</taxon>
        <taxon>Mucoromycetes</taxon>
        <taxon>Mucorales</taxon>
        <taxon>Lichtheimiaceae</taxon>
        <taxon>Circinella</taxon>
    </lineage>
</organism>
<feature type="region of interest" description="Disordered" evidence="2">
    <location>
        <begin position="50"/>
        <end position="76"/>
    </location>
</feature>
<proteinExistence type="predicted"/>
<dbReference type="EMBL" id="JAEPRB010000220">
    <property type="protein sequence ID" value="KAG2218605.1"/>
    <property type="molecule type" value="Genomic_DNA"/>
</dbReference>
<feature type="region of interest" description="Disordered" evidence="2">
    <location>
        <begin position="350"/>
        <end position="492"/>
    </location>
</feature>
<dbReference type="SUPFAM" id="SSF103657">
    <property type="entry name" value="BAR/IMD domain-like"/>
    <property type="match status" value="1"/>
</dbReference>
<keyword evidence="5" id="KW-1185">Reference proteome</keyword>
<evidence type="ECO:0000313" key="4">
    <source>
        <dbReference type="EMBL" id="KAG2218605.1"/>
    </source>
</evidence>
<protein>
    <recommendedName>
        <fullName evidence="3">IMD domain-containing protein</fullName>
    </recommendedName>
</protein>
<evidence type="ECO:0000256" key="1">
    <source>
        <dbReference type="SAM" id="Coils"/>
    </source>
</evidence>
<dbReference type="AlphaFoldDB" id="A0A8H7RXF0"/>
<dbReference type="Pfam" id="PF08397">
    <property type="entry name" value="IMD"/>
    <property type="match status" value="1"/>
</dbReference>
<dbReference type="GO" id="GO:0007009">
    <property type="term" value="P:plasma membrane organization"/>
    <property type="evidence" value="ECO:0007669"/>
    <property type="project" value="InterPro"/>
</dbReference>
<comment type="caution">
    <text evidence="4">The sequence shown here is derived from an EMBL/GenBank/DDBJ whole genome shotgun (WGS) entry which is preliminary data.</text>
</comment>
<name>A0A8H7RXF0_9FUNG</name>
<dbReference type="Proteomes" id="UP000646827">
    <property type="component" value="Unassembled WGS sequence"/>
</dbReference>
<feature type="compositionally biased region" description="Basic residues" evidence="2">
    <location>
        <begin position="462"/>
        <end position="471"/>
    </location>
</feature>
<dbReference type="OrthoDB" id="5594612at2759"/>
<dbReference type="PANTHER" id="PTHR38407:SF1">
    <property type="entry name" value="PROTEIN IVY1"/>
    <property type="match status" value="1"/>
</dbReference>
<dbReference type="InterPro" id="IPR027267">
    <property type="entry name" value="AH/BAR_dom_sf"/>
</dbReference>
<feature type="compositionally biased region" description="Polar residues" evidence="2">
    <location>
        <begin position="437"/>
        <end position="450"/>
    </location>
</feature>